<dbReference type="RefSeq" id="WP_169099092.1">
    <property type="nucleotide sequence ID" value="NZ_JABBVZ010000027.1"/>
</dbReference>
<proteinExistence type="predicted"/>
<dbReference type="CDD" id="cd02440">
    <property type="entry name" value="AdoMet_MTases"/>
    <property type="match status" value="1"/>
</dbReference>
<comment type="caution">
    <text evidence="1">The sequence shown here is derived from an EMBL/GenBank/DDBJ whole genome shotgun (WGS) entry which is preliminary data.</text>
</comment>
<organism evidence="1 2">
    <name type="scientific">Sulfobacillus harzensis</name>
    <dbReference type="NCBI Taxonomy" id="2729629"/>
    <lineage>
        <taxon>Bacteria</taxon>
        <taxon>Bacillati</taxon>
        <taxon>Bacillota</taxon>
        <taxon>Clostridia</taxon>
        <taxon>Eubacteriales</taxon>
        <taxon>Clostridiales Family XVII. Incertae Sedis</taxon>
        <taxon>Sulfobacillus</taxon>
    </lineage>
</organism>
<evidence type="ECO:0000313" key="1">
    <source>
        <dbReference type="EMBL" id="NMP22613.1"/>
    </source>
</evidence>
<dbReference type="Pfam" id="PF13489">
    <property type="entry name" value="Methyltransf_23"/>
    <property type="match status" value="1"/>
</dbReference>
<sequence>MSTSREEVLGYFKEKADRYDLVDQQWYWVLSDSLLWDALVHHVFPKLPDDFVMLDAGGGTGRWTDRVLSAFPKAQAVIFDISPDMTKHAQEKARRNHYEERLTIAHGDLEQVQHHLKASTFDLIISFHNVMGFVNPEQVMPQLASLSKPGGLVVLFVPNRYHAAFFNIFQANIERAEDAINHWLGKFVDDMPSLNLYSPSSLRNALQSCGLHCEWLSGFPSLVYPGYEETRIEGSSIHNQELLRDPVMFRRIFDLEKSVATEPDAAARGNNLFVVAAKVVDGGRS</sequence>
<keyword evidence="2" id="KW-1185">Reference proteome</keyword>
<dbReference type="PANTHER" id="PTHR43861">
    <property type="entry name" value="TRANS-ACONITATE 2-METHYLTRANSFERASE-RELATED"/>
    <property type="match status" value="1"/>
</dbReference>
<dbReference type="Proteomes" id="UP000533476">
    <property type="component" value="Unassembled WGS sequence"/>
</dbReference>
<keyword evidence="1" id="KW-0808">Transferase</keyword>
<reference evidence="1 2" key="1">
    <citation type="submission" date="2020-04" db="EMBL/GenBank/DDBJ databases">
        <authorList>
            <person name="Zhang R."/>
            <person name="Schippers A."/>
        </authorList>
    </citation>
    <scope>NUCLEOTIDE SEQUENCE [LARGE SCALE GENOMIC DNA]</scope>
    <source>
        <strain evidence="1 2">DSM 109850</strain>
    </source>
</reference>
<protein>
    <submittedName>
        <fullName evidence="1">Methyltransferase domain-containing protein</fullName>
    </submittedName>
</protein>
<dbReference type="SUPFAM" id="SSF53335">
    <property type="entry name" value="S-adenosyl-L-methionine-dependent methyltransferases"/>
    <property type="match status" value="1"/>
</dbReference>
<dbReference type="InterPro" id="IPR029063">
    <property type="entry name" value="SAM-dependent_MTases_sf"/>
</dbReference>
<name>A0A7Y0L3I2_9FIRM</name>
<gene>
    <name evidence="1" type="ORF">HIJ39_09645</name>
</gene>
<dbReference type="Gene3D" id="3.40.50.150">
    <property type="entry name" value="Vaccinia Virus protein VP39"/>
    <property type="match status" value="1"/>
</dbReference>
<dbReference type="GO" id="GO:0032259">
    <property type="term" value="P:methylation"/>
    <property type="evidence" value="ECO:0007669"/>
    <property type="project" value="UniProtKB-KW"/>
</dbReference>
<accession>A0A7Y0L3I2</accession>
<dbReference type="EMBL" id="JABBVZ010000027">
    <property type="protein sequence ID" value="NMP22613.1"/>
    <property type="molecule type" value="Genomic_DNA"/>
</dbReference>
<evidence type="ECO:0000313" key="2">
    <source>
        <dbReference type="Proteomes" id="UP000533476"/>
    </source>
</evidence>
<keyword evidence="1" id="KW-0489">Methyltransferase</keyword>
<dbReference type="GO" id="GO:0008168">
    <property type="term" value="F:methyltransferase activity"/>
    <property type="evidence" value="ECO:0007669"/>
    <property type="project" value="UniProtKB-KW"/>
</dbReference>
<dbReference type="AlphaFoldDB" id="A0A7Y0L3I2"/>